<organism evidence="3 4">
    <name type="scientific">Penicillium angulare</name>
    <dbReference type="NCBI Taxonomy" id="116970"/>
    <lineage>
        <taxon>Eukaryota</taxon>
        <taxon>Fungi</taxon>
        <taxon>Dikarya</taxon>
        <taxon>Ascomycota</taxon>
        <taxon>Pezizomycotina</taxon>
        <taxon>Eurotiomycetes</taxon>
        <taxon>Eurotiomycetidae</taxon>
        <taxon>Eurotiales</taxon>
        <taxon>Aspergillaceae</taxon>
        <taxon>Penicillium</taxon>
    </lineage>
</organism>
<reference evidence="3" key="1">
    <citation type="submission" date="2022-11" db="EMBL/GenBank/DDBJ databases">
        <authorList>
            <person name="Petersen C."/>
        </authorList>
    </citation>
    <scope>NUCLEOTIDE SEQUENCE</scope>
    <source>
        <strain evidence="3">IBT 30069</strain>
    </source>
</reference>
<keyword evidence="4" id="KW-1185">Reference proteome</keyword>
<dbReference type="AlphaFoldDB" id="A0A9W9GCH2"/>
<evidence type="ECO:0000256" key="1">
    <source>
        <dbReference type="SAM" id="MobiDB-lite"/>
    </source>
</evidence>
<evidence type="ECO:0000313" key="4">
    <source>
        <dbReference type="Proteomes" id="UP001149165"/>
    </source>
</evidence>
<proteinExistence type="predicted"/>
<accession>A0A9W9GCH2</accession>
<dbReference type="InterPro" id="IPR036047">
    <property type="entry name" value="F-box-like_dom_sf"/>
</dbReference>
<feature type="region of interest" description="Disordered" evidence="1">
    <location>
        <begin position="1"/>
        <end position="30"/>
    </location>
</feature>
<dbReference type="EMBL" id="JAPQKH010000001">
    <property type="protein sequence ID" value="KAJ5116100.1"/>
    <property type="molecule type" value="Genomic_DNA"/>
</dbReference>
<gene>
    <name evidence="3" type="ORF">N7456_000448</name>
</gene>
<dbReference type="InterPro" id="IPR001810">
    <property type="entry name" value="F-box_dom"/>
</dbReference>
<evidence type="ECO:0000313" key="3">
    <source>
        <dbReference type="EMBL" id="KAJ5116100.1"/>
    </source>
</evidence>
<name>A0A9W9GCH2_9EURO</name>
<reference evidence="3" key="2">
    <citation type="journal article" date="2023" name="IMA Fungus">
        <title>Comparative genomic study of the Penicillium genus elucidates a diverse pangenome and 15 lateral gene transfer events.</title>
        <authorList>
            <person name="Petersen C."/>
            <person name="Sorensen T."/>
            <person name="Nielsen M.R."/>
            <person name="Sondergaard T.E."/>
            <person name="Sorensen J.L."/>
            <person name="Fitzpatrick D.A."/>
            <person name="Frisvad J.C."/>
            <person name="Nielsen K.L."/>
        </authorList>
    </citation>
    <scope>NUCLEOTIDE SEQUENCE</scope>
    <source>
        <strain evidence="3">IBT 30069</strain>
    </source>
</reference>
<feature type="domain" description="F-box" evidence="2">
    <location>
        <begin position="96"/>
        <end position="132"/>
    </location>
</feature>
<comment type="caution">
    <text evidence="3">The sequence shown here is derived from an EMBL/GenBank/DDBJ whole genome shotgun (WGS) entry which is preliminary data.</text>
</comment>
<dbReference type="Pfam" id="PF00646">
    <property type="entry name" value="F-box"/>
    <property type="match status" value="1"/>
</dbReference>
<protein>
    <recommendedName>
        <fullName evidence="2">F-box domain-containing protein</fullName>
    </recommendedName>
</protein>
<evidence type="ECO:0000259" key="2">
    <source>
        <dbReference type="Pfam" id="PF00646"/>
    </source>
</evidence>
<dbReference type="SUPFAM" id="SSF81383">
    <property type="entry name" value="F-box domain"/>
    <property type="match status" value="1"/>
</dbReference>
<sequence length="432" mass="50038">MSRLDRPPPLASSRAPIWVPPPTRDDRGPDSAKITVLLAHPKWFEYSDPLTWDQDELKRLVASPEIYEQHSMLVSYKPRPKINRELGTTSVDLGTLSCLSLEVIQEIMNNMDFLTLERFARTCRYARVIMNCHPTWNFLMKHAPHIRDILSNTRLLYWHSLLNMKAELQFPKCRSCDSTASYLYLPTCERICPTCCNHNKNYWCIDIHDAKIAFALEIIDLKCLPIIRIKPQGRVCRFPGVMNATEWLCPIKCAFEKSLKRWKTVPQLLTAAEQISPDKYSDASALERADARRYRFFRSPVPEAKGDPSLMLKAPRLAAGSYKAQTTAIMIPHVEHIYDEPSMRYLCKGCSWAVDKKLRPGRDQLEYMGLDPDLDPLEVARILERRSHAVMTWPEMAIHVTKCISAGIFMWMSRCNDEDKETLRIQQRQRQQ</sequence>
<dbReference type="Proteomes" id="UP001149165">
    <property type="component" value="Unassembled WGS sequence"/>
</dbReference>
<dbReference type="OrthoDB" id="2687876at2759"/>